<evidence type="ECO:0000256" key="6">
    <source>
        <dbReference type="ARBA" id="ARBA00022806"/>
    </source>
</evidence>
<evidence type="ECO:0000259" key="9">
    <source>
        <dbReference type="PROSITE" id="PS51192"/>
    </source>
</evidence>
<feature type="domain" description="Helicase ATP-binding" evidence="9">
    <location>
        <begin position="289"/>
        <end position="468"/>
    </location>
</feature>
<accession>A0A3P3XK80</accession>
<dbReference type="InterPro" id="IPR054712">
    <property type="entry name" value="Cas3-like_dom"/>
</dbReference>
<evidence type="ECO:0000259" key="10">
    <source>
        <dbReference type="PROSITE" id="PS51643"/>
    </source>
</evidence>
<keyword evidence="3" id="KW-0479">Metal-binding</keyword>
<dbReference type="InterPro" id="IPR014001">
    <property type="entry name" value="Helicase_ATP-bd"/>
</dbReference>
<dbReference type="InterPro" id="IPR027417">
    <property type="entry name" value="P-loop_NTPase"/>
</dbReference>
<dbReference type="GO" id="GO:0046872">
    <property type="term" value="F:metal ion binding"/>
    <property type="evidence" value="ECO:0007669"/>
    <property type="project" value="UniProtKB-KW"/>
</dbReference>
<dbReference type="GO" id="GO:0004386">
    <property type="term" value="F:helicase activity"/>
    <property type="evidence" value="ECO:0007669"/>
    <property type="project" value="UniProtKB-KW"/>
</dbReference>
<dbReference type="Pfam" id="PF18019">
    <property type="entry name" value="Cas3_HD"/>
    <property type="match status" value="1"/>
</dbReference>
<evidence type="ECO:0000256" key="3">
    <source>
        <dbReference type="ARBA" id="ARBA00022723"/>
    </source>
</evidence>
<evidence type="ECO:0000313" key="11">
    <source>
        <dbReference type="EMBL" id="SLM14466.1"/>
    </source>
</evidence>
<dbReference type="CDD" id="cd09641">
    <property type="entry name" value="Cas3''_I"/>
    <property type="match status" value="1"/>
</dbReference>
<organism evidence="11">
    <name type="scientific">uncultured spirochete</name>
    <dbReference type="NCBI Taxonomy" id="156406"/>
    <lineage>
        <taxon>Bacteria</taxon>
        <taxon>Pseudomonadati</taxon>
        <taxon>Spirochaetota</taxon>
        <taxon>Spirochaetia</taxon>
        <taxon>Spirochaetales</taxon>
        <taxon>environmental samples</taxon>
    </lineage>
</organism>
<dbReference type="PROSITE" id="PS51192">
    <property type="entry name" value="HELICASE_ATP_BIND_1"/>
    <property type="match status" value="1"/>
</dbReference>
<comment type="similarity">
    <text evidence="1">In the N-terminal section; belongs to the CRISPR-associated nuclease Cas3-HD family.</text>
</comment>
<dbReference type="InterPro" id="IPR038257">
    <property type="entry name" value="CRISPR-assoc_Cas3_HD_sf"/>
</dbReference>
<keyword evidence="5" id="KW-0378">Hydrolase</keyword>
<dbReference type="SMART" id="SM00487">
    <property type="entry name" value="DEXDc"/>
    <property type="match status" value="1"/>
</dbReference>
<dbReference type="GO" id="GO:0016887">
    <property type="term" value="F:ATP hydrolysis activity"/>
    <property type="evidence" value="ECO:0007669"/>
    <property type="project" value="TreeGrafter"/>
</dbReference>
<dbReference type="Pfam" id="PF22590">
    <property type="entry name" value="Cas3-like_C_2"/>
    <property type="match status" value="1"/>
</dbReference>
<keyword evidence="6" id="KW-0347">Helicase</keyword>
<dbReference type="GO" id="GO:0005524">
    <property type="term" value="F:ATP binding"/>
    <property type="evidence" value="ECO:0007669"/>
    <property type="project" value="UniProtKB-KW"/>
</dbReference>
<dbReference type="InterPro" id="IPR052511">
    <property type="entry name" value="ATP-dep_Helicase"/>
</dbReference>
<gene>
    <name evidence="11" type="ORF">SPIROBIBN47_340007</name>
</gene>
<dbReference type="PANTHER" id="PTHR47962:SF5">
    <property type="entry name" value="ATP-DEPENDENT HELICASE LHR-RELATED"/>
    <property type="match status" value="1"/>
</dbReference>
<comment type="similarity">
    <text evidence="2">In the central section; belongs to the CRISPR-associated helicase Cas3 family.</text>
</comment>
<dbReference type="EMBL" id="FWDM01000028">
    <property type="protein sequence ID" value="SLM14466.1"/>
    <property type="molecule type" value="Genomic_DNA"/>
</dbReference>
<name>A0A3P3XK80_9SPIR</name>
<keyword evidence="8" id="KW-0051">Antiviral defense</keyword>
<evidence type="ECO:0000256" key="1">
    <source>
        <dbReference type="ARBA" id="ARBA00006847"/>
    </source>
</evidence>
<evidence type="ECO:0000256" key="5">
    <source>
        <dbReference type="ARBA" id="ARBA00022801"/>
    </source>
</evidence>
<dbReference type="NCBIfam" id="TIGR01596">
    <property type="entry name" value="cas3_HD"/>
    <property type="match status" value="1"/>
</dbReference>
<dbReference type="SUPFAM" id="SSF109604">
    <property type="entry name" value="HD-domain/PDEase-like"/>
    <property type="match status" value="1"/>
</dbReference>
<evidence type="ECO:0000256" key="8">
    <source>
        <dbReference type="ARBA" id="ARBA00023118"/>
    </source>
</evidence>
<dbReference type="GO" id="GO:0003677">
    <property type="term" value="F:DNA binding"/>
    <property type="evidence" value="ECO:0007669"/>
    <property type="project" value="TreeGrafter"/>
</dbReference>
<dbReference type="InterPro" id="IPR006483">
    <property type="entry name" value="CRISPR-assoc_Cas3_HD"/>
</dbReference>
<dbReference type="AlphaFoldDB" id="A0A3P3XK80"/>
<dbReference type="PROSITE" id="PS51643">
    <property type="entry name" value="HD_CAS3"/>
    <property type="match status" value="1"/>
</dbReference>
<proteinExistence type="inferred from homology"/>
<dbReference type="CDD" id="cd17930">
    <property type="entry name" value="DEXHc_cas3"/>
    <property type="match status" value="1"/>
</dbReference>
<dbReference type="Pfam" id="PF00270">
    <property type="entry name" value="DEAD"/>
    <property type="match status" value="1"/>
</dbReference>
<dbReference type="PANTHER" id="PTHR47962">
    <property type="entry name" value="ATP-DEPENDENT HELICASE LHR-RELATED-RELATED"/>
    <property type="match status" value="1"/>
</dbReference>
<evidence type="ECO:0000256" key="2">
    <source>
        <dbReference type="ARBA" id="ARBA00009046"/>
    </source>
</evidence>
<feature type="domain" description="HD Cas3-type" evidence="10">
    <location>
        <begin position="53"/>
        <end position="230"/>
    </location>
</feature>
<dbReference type="GO" id="GO:0051607">
    <property type="term" value="P:defense response to virus"/>
    <property type="evidence" value="ECO:0007669"/>
    <property type="project" value="UniProtKB-KW"/>
</dbReference>
<evidence type="ECO:0000256" key="7">
    <source>
        <dbReference type="ARBA" id="ARBA00022840"/>
    </source>
</evidence>
<dbReference type="InterPro" id="IPR011545">
    <property type="entry name" value="DEAD/DEAH_box_helicase_dom"/>
</dbReference>
<dbReference type="Gene3D" id="3.40.50.300">
    <property type="entry name" value="P-loop containing nucleotide triphosphate hydrolases"/>
    <property type="match status" value="2"/>
</dbReference>
<keyword evidence="7" id="KW-0067">ATP-binding</keyword>
<sequence>MLYIKLPKLISKADWVVAPAQKTGENDQEITMSEKDTSCMQAIAHVRKNPDGSWAAPHSLQEHIKNTATRAAKFAESFNSSEWARSCGILHDAGKARDEWQLYLRRKSDYWEDEANLKNGSNRIEHSASGAKYAEEVLGKGIGRILSYCIAGHHAGLPDLEGDNSSLLNRFEHAKTEDIQCWYKDSVIRELPDKKHLSPPWKLNQQEQQSILMSLWIRMLFSCLVDADYLDTESYMEPERVSSRGKYPSLSEIKTRFDDFIKKKIRDSLAKGDTPVNQIRRHVLDQCRLAGSWEPGFFSLTVPTGGGKTLSSMAFALEHAIIHKKERVIYVIPYTSIIEQNANEFRKALGNDAIIEHHSNIAEDVDTGKARLAAENWEAPVIVTTTVQFFESLFAAKPGRCRKLHNIANSIVIFDEAQLVPPEHLKPILETLDALVAKFRVSAVFCTATQPVFEKQKDFPSFPGLSNGKVREIIKDVPSIFSAMRRVAVKIPEDLSTPLSWEKLADALKKEPQVLCIVSDRRSCRELHALMPEDTYHLSALMCAQHRSEVINEIKGKLKRGDQVRVISTQLIEAGVDIDFPIVYRAIAGLDSIAQSAGRCNREGYLNASGKLGRVVLFIPPRLPPQGILRKASETTLILLKQGLSDPISHEAFKAYFSELYWKLNSLDLYGICDLLYPQPPALGIMFRTAADKFRIIDDSAMKTILIPYEKGASLIRELKQIGPSSRILRKLQRYTVNVYANQFERMRARESIEEIFPRIFVLRESCMLEYSLKVGLLADDVPNDPQLFIG</sequence>
<evidence type="ECO:0000256" key="4">
    <source>
        <dbReference type="ARBA" id="ARBA00022741"/>
    </source>
</evidence>
<dbReference type="Gene3D" id="1.10.3210.30">
    <property type="match status" value="1"/>
</dbReference>
<reference evidence="11" key="1">
    <citation type="submission" date="2017-02" db="EMBL/GenBank/DDBJ databases">
        <authorList>
            <person name="Regsiter A."/>
            <person name="William W."/>
        </authorList>
    </citation>
    <scope>NUCLEOTIDE SEQUENCE</scope>
    <source>
        <strain evidence="11">Bib</strain>
    </source>
</reference>
<protein>
    <submittedName>
        <fullName evidence="11">CRISPR-associated helicase Cas3</fullName>
    </submittedName>
</protein>
<dbReference type="SUPFAM" id="SSF52540">
    <property type="entry name" value="P-loop containing nucleoside triphosphate hydrolases"/>
    <property type="match status" value="1"/>
</dbReference>
<keyword evidence="4" id="KW-0547">Nucleotide-binding</keyword>